<dbReference type="AlphaFoldDB" id="A0A233V860"/>
<accession>A0A233V860</accession>
<reference evidence="6" key="1">
    <citation type="submission" date="2017-04" db="EMBL/GenBank/DDBJ databases">
        <title>Finegoldia magna isolated from orthopedic joint implant-associated infections.</title>
        <authorList>
            <person name="Bjorklund S."/>
            <person name="Bruggemann H."/>
            <person name="Jensen A."/>
            <person name="Hellmark B."/>
            <person name="Soderquist B."/>
        </authorList>
    </citation>
    <scope>NUCLEOTIDE SEQUENCE [LARGE SCALE GENOMIC DNA]</scope>
    <source>
        <strain evidence="6">CCUG 54800</strain>
    </source>
</reference>
<dbReference type="Proteomes" id="UP000215413">
    <property type="component" value="Unassembled WGS sequence"/>
</dbReference>
<evidence type="ECO:0000256" key="3">
    <source>
        <dbReference type="SAM" id="MobiDB-lite"/>
    </source>
</evidence>
<proteinExistence type="predicted"/>
<dbReference type="InterPro" id="IPR012674">
    <property type="entry name" value="Calycin"/>
</dbReference>
<evidence type="ECO:0000259" key="4">
    <source>
        <dbReference type="Pfam" id="PF09223"/>
    </source>
</evidence>
<evidence type="ECO:0000256" key="2">
    <source>
        <dbReference type="ARBA" id="ARBA00022833"/>
    </source>
</evidence>
<dbReference type="Gene3D" id="2.40.128.20">
    <property type="match status" value="1"/>
</dbReference>
<name>A0A233V860_FINMA</name>
<feature type="region of interest" description="Disordered" evidence="3">
    <location>
        <begin position="24"/>
        <end position="65"/>
    </location>
</feature>
<keyword evidence="1" id="KW-0732">Signal</keyword>
<dbReference type="GO" id="GO:0008270">
    <property type="term" value="F:zinc ion binding"/>
    <property type="evidence" value="ECO:0007669"/>
    <property type="project" value="InterPro"/>
</dbReference>
<dbReference type="SUPFAM" id="SSF50814">
    <property type="entry name" value="Lipocalins"/>
    <property type="match status" value="1"/>
</dbReference>
<feature type="domain" description="ZinT" evidence="4">
    <location>
        <begin position="57"/>
        <end position="221"/>
    </location>
</feature>
<dbReference type="InterPro" id="IPR015304">
    <property type="entry name" value="ZinT_dom"/>
</dbReference>
<dbReference type="RefSeq" id="WP_094205202.1">
    <property type="nucleotide sequence ID" value="NZ_NDYC01000009.1"/>
</dbReference>
<organism evidence="5 6">
    <name type="scientific">Finegoldia magna</name>
    <name type="common">Peptostreptococcus magnus</name>
    <dbReference type="NCBI Taxonomy" id="1260"/>
    <lineage>
        <taxon>Bacteria</taxon>
        <taxon>Bacillati</taxon>
        <taxon>Bacillota</taxon>
        <taxon>Tissierellia</taxon>
        <taxon>Tissierellales</taxon>
        <taxon>Peptoniphilaceae</taxon>
        <taxon>Finegoldia</taxon>
    </lineage>
</organism>
<gene>
    <name evidence="5" type="ORF">B9N49_01355</name>
</gene>
<evidence type="ECO:0000256" key="1">
    <source>
        <dbReference type="ARBA" id="ARBA00022729"/>
    </source>
</evidence>
<protein>
    <submittedName>
        <fullName evidence="5">Zinc-binding protein</fullName>
    </submittedName>
</protein>
<sequence>MNKLKLMTLVGVMSAALLLNGCGAQKDAPKENTKQTEQKQEDKKEDSKATEKTEDKKEEVSLSDWAGEWNNMGSYLDKPEVQGAFKTLAKKENVDEKKAKADYLEKRKCEFNGLKIEGNKIIFTSKIPSENGEKIAETEYKFVEKKAVKHGSHMLEWDVFEAVDSNAKYKVLLMMPIHGEEELTHFHMRYGNDKEELFAKEGWFPTFVKPNTTDKQIIGEIEE</sequence>
<evidence type="ECO:0000313" key="6">
    <source>
        <dbReference type="Proteomes" id="UP000215413"/>
    </source>
</evidence>
<comment type="caution">
    <text evidence="5">The sequence shown here is derived from an EMBL/GenBank/DDBJ whole genome shotgun (WGS) entry which is preliminary data.</text>
</comment>
<feature type="compositionally biased region" description="Basic and acidic residues" evidence="3">
    <location>
        <begin position="27"/>
        <end position="60"/>
    </location>
</feature>
<keyword evidence="2" id="KW-0862">Zinc</keyword>
<dbReference type="EMBL" id="NDYC01000009">
    <property type="protein sequence ID" value="OXZ28572.1"/>
    <property type="molecule type" value="Genomic_DNA"/>
</dbReference>
<dbReference type="Pfam" id="PF09223">
    <property type="entry name" value="ZinT"/>
    <property type="match status" value="1"/>
</dbReference>
<evidence type="ECO:0000313" key="5">
    <source>
        <dbReference type="EMBL" id="OXZ28572.1"/>
    </source>
</evidence>